<proteinExistence type="predicted"/>
<feature type="region of interest" description="Disordered" evidence="1">
    <location>
        <begin position="1"/>
        <end position="56"/>
    </location>
</feature>
<gene>
    <name evidence="2" type="ORF">PACLA_8A078018</name>
</gene>
<feature type="compositionally biased region" description="Basic residues" evidence="1">
    <location>
        <begin position="41"/>
        <end position="50"/>
    </location>
</feature>
<protein>
    <submittedName>
        <fullName evidence="2">Uncharacterized protein</fullName>
    </submittedName>
</protein>
<name>A0A6S7FQ41_PARCT</name>
<evidence type="ECO:0000256" key="1">
    <source>
        <dbReference type="SAM" id="MobiDB-lite"/>
    </source>
</evidence>
<sequence length="56" mass="6473">MAEKNIGESVDNTQEKQDMLVEDKNQEETMSTASNRCQTLKNRKKSSKIRLTKDEL</sequence>
<feature type="compositionally biased region" description="Polar residues" evidence="1">
    <location>
        <begin position="28"/>
        <end position="40"/>
    </location>
</feature>
<evidence type="ECO:0000313" key="2">
    <source>
        <dbReference type="EMBL" id="CAB3977996.1"/>
    </source>
</evidence>
<reference evidence="2" key="1">
    <citation type="submission" date="2020-04" db="EMBL/GenBank/DDBJ databases">
        <authorList>
            <person name="Alioto T."/>
            <person name="Alioto T."/>
            <person name="Gomez Garrido J."/>
        </authorList>
    </citation>
    <scope>NUCLEOTIDE SEQUENCE</scope>
    <source>
        <strain evidence="2">A484AB</strain>
    </source>
</reference>
<evidence type="ECO:0000313" key="3">
    <source>
        <dbReference type="Proteomes" id="UP001152795"/>
    </source>
</evidence>
<dbReference type="AlphaFoldDB" id="A0A6S7FQ41"/>
<keyword evidence="3" id="KW-1185">Reference proteome</keyword>
<accession>A0A6S7FQ41</accession>
<feature type="compositionally biased region" description="Basic and acidic residues" evidence="1">
    <location>
        <begin position="13"/>
        <end position="27"/>
    </location>
</feature>
<comment type="caution">
    <text evidence="2">The sequence shown here is derived from an EMBL/GenBank/DDBJ whole genome shotgun (WGS) entry which is preliminary data.</text>
</comment>
<dbReference type="Proteomes" id="UP001152795">
    <property type="component" value="Unassembled WGS sequence"/>
</dbReference>
<organism evidence="2 3">
    <name type="scientific">Paramuricea clavata</name>
    <name type="common">Red gorgonian</name>
    <name type="synonym">Violescent sea-whip</name>
    <dbReference type="NCBI Taxonomy" id="317549"/>
    <lineage>
        <taxon>Eukaryota</taxon>
        <taxon>Metazoa</taxon>
        <taxon>Cnidaria</taxon>
        <taxon>Anthozoa</taxon>
        <taxon>Octocorallia</taxon>
        <taxon>Malacalcyonacea</taxon>
        <taxon>Plexauridae</taxon>
        <taxon>Paramuricea</taxon>
    </lineage>
</organism>
<dbReference type="EMBL" id="CACRXK020000084">
    <property type="protein sequence ID" value="CAB3977996.1"/>
    <property type="molecule type" value="Genomic_DNA"/>
</dbReference>